<evidence type="ECO:0000313" key="3">
    <source>
        <dbReference type="Proteomes" id="UP000243547"/>
    </source>
</evidence>
<reference evidence="3" key="1">
    <citation type="submission" date="2016-11" db="EMBL/GenBank/DDBJ databases">
        <authorList>
            <person name="Varghese N."/>
            <person name="Submissions S."/>
        </authorList>
    </citation>
    <scope>NUCLEOTIDE SEQUENCE [LARGE SCALE GENOMIC DNA]</scope>
    <source>
        <strain evidence="3">DSM 14826</strain>
    </source>
</reference>
<keyword evidence="1" id="KW-0812">Transmembrane</keyword>
<dbReference type="STRING" id="1120989.SAMN02745227_01693"/>
<evidence type="ECO:0000256" key="1">
    <source>
        <dbReference type="SAM" id="Phobius"/>
    </source>
</evidence>
<dbReference type="EMBL" id="FRAI01000019">
    <property type="protein sequence ID" value="SHK17069.1"/>
    <property type="molecule type" value="Genomic_DNA"/>
</dbReference>
<dbReference type="AlphaFoldDB" id="A0A1M6Q9W4"/>
<feature type="transmembrane region" description="Helical" evidence="1">
    <location>
        <begin position="141"/>
        <end position="166"/>
    </location>
</feature>
<keyword evidence="1" id="KW-0472">Membrane</keyword>
<keyword evidence="3" id="KW-1185">Reference proteome</keyword>
<dbReference type="RefSeq" id="WP_072907913.1">
    <property type="nucleotide sequence ID" value="NZ_FRAI01000019.1"/>
</dbReference>
<accession>A0A1M6Q9W4</accession>
<feature type="transmembrane region" description="Helical" evidence="1">
    <location>
        <begin position="117"/>
        <end position="135"/>
    </location>
</feature>
<feature type="transmembrane region" description="Helical" evidence="1">
    <location>
        <begin position="12"/>
        <end position="31"/>
    </location>
</feature>
<dbReference type="Proteomes" id="UP000243547">
    <property type="component" value="Unassembled WGS sequence"/>
</dbReference>
<sequence>MEFKFTLRELLVVTLTVAGVFTISYLLLPIMAMFPVFIYKPLLLTPVFSILVFMLINNIPKIGILAVFSFILSGVLFLLSPIMFFIPLTAALLVEGVIWVFFGGYNNIKAKIIAASLYPALQIPVALLFAILVIGGKYNKILANLWIVVLFTILSFLFGLSILTIFKRILSKNL</sequence>
<organism evidence="2 3">
    <name type="scientific">Anaerobranca californiensis DSM 14826</name>
    <dbReference type="NCBI Taxonomy" id="1120989"/>
    <lineage>
        <taxon>Bacteria</taxon>
        <taxon>Bacillati</taxon>
        <taxon>Bacillota</taxon>
        <taxon>Clostridia</taxon>
        <taxon>Eubacteriales</taxon>
        <taxon>Proteinivoracaceae</taxon>
        <taxon>Anaerobranca</taxon>
    </lineage>
</organism>
<feature type="transmembrane region" description="Helical" evidence="1">
    <location>
        <begin position="85"/>
        <end position="105"/>
    </location>
</feature>
<proteinExistence type="predicted"/>
<feature type="transmembrane region" description="Helical" evidence="1">
    <location>
        <begin position="62"/>
        <end position="79"/>
    </location>
</feature>
<dbReference type="OrthoDB" id="9832802at2"/>
<evidence type="ECO:0000313" key="2">
    <source>
        <dbReference type="EMBL" id="SHK17069.1"/>
    </source>
</evidence>
<name>A0A1M6Q9W4_9FIRM</name>
<protein>
    <recommendedName>
        <fullName evidence="4">Energy-coupling factor transport system substrate-specific component</fullName>
    </recommendedName>
</protein>
<evidence type="ECO:0008006" key="4">
    <source>
        <dbReference type="Google" id="ProtNLM"/>
    </source>
</evidence>
<feature type="transmembrane region" description="Helical" evidence="1">
    <location>
        <begin position="37"/>
        <end position="55"/>
    </location>
</feature>
<keyword evidence="1" id="KW-1133">Transmembrane helix</keyword>
<gene>
    <name evidence="2" type="ORF">SAMN02745227_01693</name>
</gene>